<dbReference type="InterPro" id="IPR051272">
    <property type="entry name" value="RIO-type_Ser/Thr_kinase"/>
</dbReference>
<evidence type="ECO:0000256" key="10">
    <source>
        <dbReference type="ARBA" id="ARBA00047899"/>
    </source>
</evidence>
<keyword evidence="8" id="KW-0067">ATP-binding</keyword>
<evidence type="ECO:0000256" key="8">
    <source>
        <dbReference type="ARBA" id="ARBA00022840"/>
    </source>
</evidence>
<dbReference type="EC" id="2.7.11.1" evidence="2"/>
<feature type="domain" description="Protein kinase" evidence="12">
    <location>
        <begin position="69"/>
        <end position="276"/>
    </location>
</feature>
<dbReference type="SUPFAM" id="SSF56112">
    <property type="entry name" value="Protein kinase-like (PK-like)"/>
    <property type="match status" value="1"/>
</dbReference>
<dbReference type="AlphaFoldDB" id="A0A7G9YFX5"/>
<comment type="catalytic activity">
    <reaction evidence="10">
        <text>L-threonyl-[protein] + ATP = O-phospho-L-threonyl-[protein] + ADP + H(+)</text>
        <dbReference type="Rhea" id="RHEA:46608"/>
        <dbReference type="Rhea" id="RHEA-COMP:11060"/>
        <dbReference type="Rhea" id="RHEA-COMP:11605"/>
        <dbReference type="ChEBI" id="CHEBI:15378"/>
        <dbReference type="ChEBI" id="CHEBI:30013"/>
        <dbReference type="ChEBI" id="CHEBI:30616"/>
        <dbReference type="ChEBI" id="CHEBI:61977"/>
        <dbReference type="ChEBI" id="CHEBI:456216"/>
        <dbReference type="EC" id="2.7.11.1"/>
    </reaction>
</comment>
<dbReference type="PROSITE" id="PS50011">
    <property type="entry name" value="PROTEIN_KINASE_DOM"/>
    <property type="match status" value="1"/>
</dbReference>
<evidence type="ECO:0000313" key="13">
    <source>
        <dbReference type="EMBL" id="QNO46909.1"/>
    </source>
</evidence>
<dbReference type="GO" id="GO:0004674">
    <property type="term" value="F:protein serine/threonine kinase activity"/>
    <property type="evidence" value="ECO:0007669"/>
    <property type="project" value="UniProtKB-KW"/>
</dbReference>
<dbReference type="PANTHER" id="PTHR45723">
    <property type="entry name" value="SERINE/THREONINE-PROTEIN KINASE RIO1"/>
    <property type="match status" value="1"/>
</dbReference>
<dbReference type="InterPro" id="IPR018934">
    <property type="entry name" value="RIO_dom"/>
</dbReference>
<evidence type="ECO:0000256" key="2">
    <source>
        <dbReference type="ARBA" id="ARBA00012513"/>
    </source>
</evidence>
<organism evidence="13">
    <name type="scientific">Candidatus Methanogaster sp. ANME-2c ERB4</name>
    <dbReference type="NCBI Taxonomy" id="2759911"/>
    <lineage>
        <taxon>Archaea</taxon>
        <taxon>Methanobacteriati</taxon>
        <taxon>Methanobacteriota</taxon>
        <taxon>Stenosarchaea group</taxon>
        <taxon>Methanomicrobia</taxon>
        <taxon>Methanosarcinales</taxon>
        <taxon>ANME-2 cluster</taxon>
        <taxon>Candidatus Methanogasteraceae</taxon>
        <taxon>Candidatus Methanogaster</taxon>
    </lineage>
</organism>
<evidence type="ECO:0000256" key="6">
    <source>
        <dbReference type="ARBA" id="ARBA00022741"/>
    </source>
</evidence>
<dbReference type="GO" id="GO:0046872">
    <property type="term" value="F:metal ion binding"/>
    <property type="evidence" value="ECO:0007669"/>
    <property type="project" value="UniProtKB-KW"/>
</dbReference>
<keyword evidence="5" id="KW-0479">Metal-binding</keyword>
<dbReference type="PROSITE" id="PS01245">
    <property type="entry name" value="RIO1"/>
    <property type="match status" value="1"/>
</dbReference>
<dbReference type="Pfam" id="PF01163">
    <property type="entry name" value="RIO1"/>
    <property type="match status" value="1"/>
</dbReference>
<dbReference type="InterPro" id="IPR000719">
    <property type="entry name" value="Prot_kinase_dom"/>
</dbReference>
<keyword evidence="6" id="KW-0547">Nucleotide-binding</keyword>
<keyword evidence="7 13" id="KW-0418">Kinase</keyword>
<name>A0A7G9YFX5_9EURY</name>
<evidence type="ECO:0000256" key="7">
    <source>
        <dbReference type="ARBA" id="ARBA00022777"/>
    </source>
</evidence>
<comment type="catalytic activity">
    <reaction evidence="11">
        <text>L-seryl-[protein] + ATP = O-phospho-L-seryl-[protein] + ADP + H(+)</text>
        <dbReference type="Rhea" id="RHEA:17989"/>
        <dbReference type="Rhea" id="RHEA-COMP:9863"/>
        <dbReference type="Rhea" id="RHEA-COMP:11604"/>
        <dbReference type="ChEBI" id="CHEBI:15378"/>
        <dbReference type="ChEBI" id="CHEBI:29999"/>
        <dbReference type="ChEBI" id="CHEBI:30616"/>
        <dbReference type="ChEBI" id="CHEBI:83421"/>
        <dbReference type="ChEBI" id="CHEBI:456216"/>
        <dbReference type="EC" id="2.7.11.1"/>
    </reaction>
</comment>
<reference evidence="13" key="1">
    <citation type="submission" date="2020-06" db="EMBL/GenBank/DDBJ databases">
        <title>Unique genomic features of the anaerobic methanotrophic archaea.</title>
        <authorList>
            <person name="Chadwick G.L."/>
            <person name="Skennerton C.T."/>
            <person name="Laso-Perez R."/>
            <person name="Leu A.O."/>
            <person name="Speth D.R."/>
            <person name="Yu H."/>
            <person name="Morgan-Lang C."/>
            <person name="Hatzenpichler R."/>
            <person name="Goudeau D."/>
            <person name="Malmstrom R."/>
            <person name="Brazelton W.J."/>
            <person name="Woyke T."/>
            <person name="Hallam S.J."/>
            <person name="Tyson G.W."/>
            <person name="Wegener G."/>
            <person name="Boetius A."/>
            <person name="Orphan V."/>
        </authorList>
    </citation>
    <scope>NUCLEOTIDE SEQUENCE</scope>
</reference>
<dbReference type="Gene3D" id="3.30.200.20">
    <property type="entry name" value="Phosphorylase Kinase, domain 1"/>
    <property type="match status" value="1"/>
</dbReference>
<keyword evidence="9" id="KW-0460">Magnesium</keyword>
<evidence type="ECO:0000256" key="4">
    <source>
        <dbReference type="ARBA" id="ARBA00022679"/>
    </source>
</evidence>
<evidence type="ECO:0000256" key="1">
    <source>
        <dbReference type="ARBA" id="ARBA00009196"/>
    </source>
</evidence>
<dbReference type="EMBL" id="MT631235">
    <property type="protein sequence ID" value="QNO46909.1"/>
    <property type="molecule type" value="Genomic_DNA"/>
</dbReference>
<protein>
    <recommendedName>
        <fullName evidence="2">non-specific serine/threonine protein kinase</fullName>
        <ecNumber evidence="2">2.7.11.1</ecNumber>
    </recommendedName>
</protein>
<proteinExistence type="inferred from homology"/>
<gene>
    <name evidence="13" type="primary">rio1</name>
    <name evidence="13" type="ORF">GBMLOPDG_00005</name>
</gene>
<evidence type="ECO:0000259" key="12">
    <source>
        <dbReference type="PROSITE" id="PS50011"/>
    </source>
</evidence>
<dbReference type="GO" id="GO:0005524">
    <property type="term" value="F:ATP binding"/>
    <property type="evidence" value="ECO:0007669"/>
    <property type="project" value="UniProtKB-KW"/>
</dbReference>
<sequence>MAKLEKRLRAIDKEIDRFRIRIKDSEDLKSVEGVFDTFTLKTLYHLANKGYIDALGGVISTGKEANIYHAFGGVISTGKEANIYHAFGCEQEREREIAIKVYRISTSNFRAMQSYLIGDPRFKNVRHEKRSIVFAWTKKELRNLKKAHAAGVRVPEPFVERNNVLLMEFIGEDEIPAPQLREVPLTPDQARKAFETTVEYVRILYHANLVHADLSEFNILMHGNEVVFIDMGQSVTLDHPNAMEFLMRDLHNVTRFFRRKGVRIEENAVVDTVLGE</sequence>
<dbReference type="Gene3D" id="1.10.510.10">
    <property type="entry name" value="Transferase(Phosphotransferase) domain 1"/>
    <property type="match status" value="1"/>
</dbReference>
<evidence type="ECO:0000256" key="5">
    <source>
        <dbReference type="ARBA" id="ARBA00022723"/>
    </source>
</evidence>
<accession>A0A7G9YFX5</accession>
<keyword evidence="3" id="KW-0723">Serine/threonine-protein kinase</keyword>
<dbReference type="SMART" id="SM00090">
    <property type="entry name" value="RIO"/>
    <property type="match status" value="1"/>
</dbReference>
<dbReference type="InterPro" id="IPR011009">
    <property type="entry name" value="Kinase-like_dom_sf"/>
</dbReference>
<evidence type="ECO:0000256" key="9">
    <source>
        <dbReference type="ARBA" id="ARBA00022842"/>
    </source>
</evidence>
<evidence type="ECO:0000256" key="11">
    <source>
        <dbReference type="ARBA" id="ARBA00048679"/>
    </source>
</evidence>
<dbReference type="CDD" id="cd05145">
    <property type="entry name" value="RIO1_like"/>
    <property type="match status" value="1"/>
</dbReference>
<evidence type="ECO:0000256" key="3">
    <source>
        <dbReference type="ARBA" id="ARBA00022527"/>
    </source>
</evidence>
<dbReference type="InterPro" id="IPR018935">
    <property type="entry name" value="RIO_kinase_CS"/>
</dbReference>
<dbReference type="InterPro" id="IPR000687">
    <property type="entry name" value="RIO_kinase"/>
</dbReference>
<keyword evidence="4 13" id="KW-0808">Transferase</keyword>
<comment type="similarity">
    <text evidence="1">Belongs to the protein kinase superfamily. RIO-type Ser/Thr kinase family.</text>
</comment>